<gene>
    <name evidence="1" type="ORF">S12H4_50864</name>
</gene>
<dbReference type="AlphaFoldDB" id="X1V914"/>
<sequence length="84" mass="9725">MRCSSLKYHIYTGEVATPQGLIGSESCFFYPDRFPMADRCRNNIFTKSFGIFGLVVKKLTLGYDLYNGQRSGLWIIYYPYSNFP</sequence>
<organism evidence="1">
    <name type="scientific">marine sediment metagenome</name>
    <dbReference type="NCBI Taxonomy" id="412755"/>
    <lineage>
        <taxon>unclassified sequences</taxon>
        <taxon>metagenomes</taxon>
        <taxon>ecological metagenomes</taxon>
    </lineage>
</organism>
<reference evidence="1" key="1">
    <citation type="journal article" date="2014" name="Front. Microbiol.">
        <title>High frequency of phylogenetically diverse reductive dehalogenase-homologous genes in deep subseafloor sedimentary metagenomes.</title>
        <authorList>
            <person name="Kawai M."/>
            <person name="Futagami T."/>
            <person name="Toyoda A."/>
            <person name="Takaki Y."/>
            <person name="Nishi S."/>
            <person name="Hori S."/>
            <person name="Arai W."/>
            <person name="Tsubouchi T."/>
            <person name="Morono Y."/>
            <person name="Uchiyama I."/>
            <person name="Ito T."/>
            <person name="Fujiyama A."/>
            <person name="Inagaki F."/>
            <person name="Takami H."/>
        </authorList>
    </citation>
    <scope>NUCLEOTIDE SEQUENCE</scope>
    <source>
        <strain evidence="1">Expedition CK06-06</strain>
    </source>
</reference>
<evidence type="ECO:0000313" key="1">
    <source>
        <dbReference type="EMBL" id="GAJ09396.1"/>
    </source>
</evidence>
<accession>X1V914</accession>
<name>X1V914_9ZZZZ</name>
<protein>
    <submittedName>
        <fullName evidence="1">Uncharacterized protein</fullName>
    </submittedName>
</protein>
<feature type="non-terminal residue" evidence="1">
    <location>
        <position position="84"/>
    </location>
</feature>
<proteinExistence type="predicted"/>
<comment type="caution">
    <text evidence="1">The sequence shown here is derived from an EMBL/GenBank/DDBJ whole genome shotgun (WGS) entry which is preliminary data.</text>
</comment>
<dbReference type="EMBL" id="BARW01032083">
    <property type="protein sequence ID" value="GAJ09396.1"/>
    <property type="molecule type" value="Genomic_DNA"/>
</dbReference>